<comment type="caution">
    <text evidence="2">The sequence shown here is derived from an EMBL/GenBank/DDBJ whole genome shotgun (WGS) entry which is preliminary data.</text>
</comment>
<organism evidence="2 3">
    <name type="scientific">Batillaria attramentaria</name>
    <dbReference type="NCBI Taxonomy" id="370345"/>
    <lineage>
        <taxon>Eukaryota</taxon>
        <taxon>Metazoa</taxon>
        <taxon>Spiralia</taxon>
        <taxon>Lophotrochozoa</taxon>
        <taxon>Mollusca</taxon>
        <taxon>Gastropoda</taxon>
        <taxon>Caenogastropoda</taxon>
        <taxon>Sorbeoconcha</taxon>
        <taxon>Cerithioidea</taxon>
        <taxon>Batillariidae</taxon>
        <taxon>Batillaria</taxon>
    </lineage>
</organism>
<feature type="compositionally biased region" description="Basic and acidic residues" evidence="1">
    <location>
        <begin position="82"/>
        <end position="92"/>
    </location>
</feature>
<feature type="region of interest" description="Disordered" evidence="1">
    <location>
        <begin position="78"/>
        <end position="102"/>
    </location>
</feature>
<name>A0ABD0JFX3_9CAEN</name>
<reference evidence="2 3" key="1">
    <citation type="journal article" date="2023" name="Sci. Data">
        <title>Genome assembly of the Korean intertidal mud-creeper Batillaria attramentaria.</title>
        <authorList>
            <person name="Patra A.K."/>
            <person name="Ho P.T."/>
            <person name="Jun S."/>
            <person name="Lee S.J."/>
            <person name="Kim Y."/>
            <person name="Won Y.J."/>
        </authorList>
    </citation>
    <scope>NUCLEOTIDE SEQUENCE [LARGE SCALE GENOMIC DNA]</scope>
    <source>
        <strain evidence="2">Wonlab-2016</strain>
    </source>
</reference>
<dbReference type="AlphaFoldDB" id="A0ABD0JFX3"/>
<protein>
    <submittedName>
        <fullName evidence="2">Uncharacterized protein</fullName>
    </submittedName>
</protein>
<sequence length="102" mass="11134">MERCKLAPWWRWQLSSDLAAGGRMIEGGGAMRTKGRYPVTSAVEQQDGGACYQSLDGEWRDDNDINDQREAKLTVPLVGPGLRDDADAETTKSGRQGGPRPA</sequence>
<accession>A0ABD0JFX3</accession>
<proteinExistence type="predicted"/>
<dbReference type="Proteomes" id="UP001519460">
    <property type="component" value="Unassembled WGS sequence"/>
</dbReference>
<dbReference type="EMBL" id="JACVVK020000459">
    <property type="protein sequence ID" value="KAK7473743.1"/>
    <property type="molecule type" value="Genomic_DNA"/>
</dbReference>
<keyword evidence="3" id="KW-1185">Reference proteome</keyword>
<evidence type="ECO:0000313" key="2">
    <source>
        <dbReference type="EMBL" id="KAK7473743.1"/>
    </source>
</evidence>
<evidence type="ECO:0000313" key="3">
    <source>
        <dbReference type="Proteomes" id="UP001519460"/>
    </source>
</evidence>
<evidence type="ECO:0000256" key="1">
    <source>
        <dbReference type="SAM" id="MobiDB-lite"/>
    </source>
</evidence>
<gene>
    <name evidence="2" type="ORF">BaRGS_00035018</name>
</gene>